<dbReference type="Proteomes" id="UP000243579">
    <property type="component" value="Unassembled WGS sequence"/>
</dbReference>
<comment type="caution">
    <text evidence="3">The sequence shown here is derived from an EMBL/GenBank/DDBJ whole genome shotgun (WGS) entry which is preliminary data.</text>
</comment>
<dbReference type="InterPro" id="IPR052736">
    <property type="entry name" value="Stf3_sulfotransferase"/>
</dbReference>
<dbReference type="EMBL" id="JNBR01001675">
    <property type="protein sequence ID" value="OQR85455.1"/>
    <property type="molecule type" value="Genomic_DNA"/>
</dbReference>
<organism evidence="3 4">
    <name type="scientific">Achlya hypogyna</name>
    <name type="common">Oomycete</name>
    <name type="synonym">Protoachlya hypogyna</name>
    <dbReference type="NCBI Taxonomy" id="1202772"/>
    <lineage>
        <taxon>Eukaryota</taxon>
        <taxon>Sar</taxon>
        <taxon>Stramenopiles</taxon>
        <taxon>Oomycota</taxon>
        <taxon>Saprolegniomycetes</taxon>
        <taxon>Saprolegniales</taxon>
        <taxon>Achlyaceae</taxon>
        <taxon>Achlya</taxon>
    </lineage>
</organism>
<sequence>MWEILEQIAREFGIQEAYMLLNVICLGMFLYYLIRVAMGHPLPEPKKPDPTLLHSYWFSHWWLNLVLATAWVSHRFFCVTLFPFPKEKLLELVKGTPKEAEEYFGDQTPTVHVYETLIEDLDKSPFLSAFGRFHAQKQLLDSLRSRIAFMEYIVAHPELTQVEIPAPIIITGLPRTGSTLLHNLLACDPAARAPYHYELDPGAYYGVAPPTKALDTEHVWFQRSVYSWDTRFRLTPEHFAELTACQVNTPETIAEDTVLAEHVLPPLKYAAIVGKRARRMLITAPNKRNVYMYMRRYYQLLQSGQPDTTGHWVLKAPMHSTSLDLLRETFPGARIVVLHRDMKQVVPSSATHLLREVHPSLRGKALDKKLIAKIAIEVCSERTDALLAAGQKSLDTVDLHFDEWIAEPIATVKKLYEQWGMDVSPEFEAKMVEYLEKNPKGKYGEIKYTTEEYGLSNAALDCTFGKYAALQARTREHPELTSPRHDDEVHAPTTA</sequence>
<proteinExistence type="predicted"/>
<accession>A0A1V9YIA6</accession>
<evidence type="ECO:0000313" key="4">
    <source>
        <dbReference type="Proteomes" id="UP000243579"/>
    </source>
</evidence>
<feature type="transmembrane region" description="Helical" evidence="2">
    <location>
        <begin position="20"/>
        <end position="41"/>
    </location>
</feature>
<keyword evidence="4" id="KW-1185">Reference proteome</keyword>
<reference evidence="3 4" key="1">
    <citation type="journal article" date="2014" name="Genome Biol. Evol.">
        <title>The secreted proteins of Achlya hypogyna and Thraustotheca clavata identify the ancestral oomycete secretome and reveal gene acquisitions by horizontal gene transfer.</title>
        <authorList>
            <person name="Misner I."/>
            <person name="Blouin N."/>
            <person name="Leonard G."/>
            <person name="Richards T.A."/>
            <person name="Lane C.E."/>
        </authorList>
    </citation>
    <scope>NUCLEOTIDE SEQUENCE [LARGE SCALE GENOMIC DNA]</scope>
    <source>
        <strain evidence="3 4">ATCC 48635</strain>
    </source>
</reference>
<dbReference type="Pfam" id="PF13469">
    <property type="entry name" value="Sulfotransfer_3"/>
    <property type="match status" value="1"/>
</dbReference>
<name>A0A1V9YIA6_ACHHY</name>
<dbReference type="AlphaFoldDB" id="A0A1V9YIA6"/>
<dbReference type="SUPFAM" id="SSF52540">
    <property type="entry name" value="P-loop containing nucleoside triphosphate hydrolases"/>
    <property type="match status" value="1"/>
</dbReference>
<keyword evidence="2" id="KW-1133">Transmembrane helix</keyword>
<dbReference type="PANTHER" id="PTHR36451:SF1">
    <property type="entry name" value="OMEGA-HYDROXY-BETA-DIHYDROMENAQUINONE-9 SULFOTRANSFERASE STF3"/>
    <property type="match status" value="1"/>
</dbReference>
<dbReference type="PANTHER" id="PTHR36451">
    <property type="entry name" value="PAPS-DEPENDENT SULFOTRANSFERASE STF3"/>
    <property type="match status" value="1"/>
</dbReference>
<evidence type="ECO:0008006" key="5">
    <source>
        <dbReference type="Google" id="ProtNLM"/>
    </source>
</evidence>
<evidence type="ECO:0000256" key="1">
    <source>
        <dbReference type="SAM" id="MobiDB-lite"/>
    </source>
</evidence>
<dbReference type="InterPro" id="IPR027417">
    <property type="entry name" value="P-loop_NTPase"/>
</dbReference>
<dbReference type="Gene3D" id="3.40.50.300">
    <property type="entry name" value="P-loop containing nucleotide triphosphate hydrolases"/>
    <property type="match status" value="1"/>
</dbReference>
<keyword evidence="2" id="KW-0472">Membrane</keyword>
<feature type="region of interest" description="Disordered" evidence="1">
    <location>
        <begin position="475"/>
        <end position="495"/>
    </location>
</feature>
<evidence type="ECO:0000313" key="3">
    <source>
        <dbReference type="EMBL" id="OQR85455.1"/>
    </source>
</evidence>
<protein>
    <recommendedName>
        <fullName evidence="5">Protein-tyrosine sulfotransferase</fullName>
    </recommendedName>
</protein>
<dbReference type="OrthoDB" id="429813at2759"/>
<evidence type="ECO:0000256" key="2">
    <source>
        <dbReference type="SAM" id="Phobius"/>
    </source>
</evidence>
<gene>
    <name evidence="3" type="ORF">ACHHYP_11800</name>
</gene>
<keyword evidence="2" id="KW-0812">Transmembrane</keyword>